<dbReference type="RefSeq" id="WP_258383846.1">
    <property type="nucleotide sequence ID" value="NZ_CP091430.1"/>
</dbReference>
<reference evidence="1" key="1">
    <citation type="submission" date="2022-01" db="EMBL/GenBank/DDBJ databases">
        <title>Paenibacillus spongiae sp. nov., isolated from marine sponge.</title>
        <authorList>
            <person name="Li Z."/>
            <person name="Zhang M."/>
        </authorList>
    </citation>
    <scope>NUCLEOTIDE SEQUENCE</scope>
    <source>
        <strain evidence="1">PHS-Z3</strain>
    </source>
</reference>
<gene>
    <name evidence="1" type="ORF">L1F29_20070</name>
</gene>
<dbReference type="Gene3D" id="3.40.30.10">
    <property type="entry name" value="Glutaredoxin"/>
    <property type="match status" value="1"/>
</dbReference>
<dbReference type="EMBL" id="CP091430">
    <property type="protein sequence ID" value="UVI27756.1"/>
    <property type="molecule type" value="Genomic_DNA"/>
</dbReference>
<keyword evidence="2" id="KW-1185">Reference proteome</keyword>
<evidence type="ECO:0000313" key="1">
    <source>
        <dbReference type="EMBL" id="UVI27756.1"/>
    </source>
</evidence>
<accession>A0ABY5S1L6</accession>
<sequence length="87" mass="9357">MGATIEIFADGSPSSSRIIDEVKALACSKCEIIVYHLHEQSGAAEGKEKAKAYGILAAPAVTLNGRIVDVDKWNKEKTDNHIESESV</sequence>
<evidence type="ECO:0000313" key="2">
    <source>
        <dbReference type="Proteomes" id="UP001057877"/>
    </source>
</evidence>
<organism evidence="1 2">
    <name type="scientific">Paenibacillus spongiae</name>
    <dbReference type="NCBI Taxonomy" id="2909671"/>
    <lineage>
        <taxon>Bacteria</taxon>
        <taxon>Bacillati</taxon>
        <taxon>Bacillota</taxon>
        <taxon>Bacilli</taxon>
        <taxon>Bacillales</taxon>
        <taxon>Paenibacillaceae</taxon>
        <taxon>Paenibacillus</taxon>
    </lineage>
</organism>
<proteinExistence type="predicted"/>
<protein>
    <submittedName>
        <fullName evidence="1">Glutaredoxin</fullName>
    </submittedName>
</protein>
<name>A0ABY5S1L6_9BACL</name>
<dbReference type="Proteomes" id="UP001057877">
    <property type="component" value="Chromosome"/>
</dbReference>